<accession>S4XMR4</accession>
<evidence type="ECO:0000313" key="3">
    <source>
        <dbReference type="Proteomes" id="UP000014803"/>
    </source>
</evidence>
<feature type="compositionally biased region" description="Low complexity" evidence="1">
    <location>
        <begin position="17"/>
        <end position="29"/>
    </location>
</feature>
<feature type="region of interest" description="Disordered" evidence="1">
    <location>
        <begin position="1"/>
        <end position="55"/>
    </location>
</feature>
<reference evidence="2 3" key="1">
    <citation type="journal article" date="2013" name="Sci. Rep.">
        <title>Extraordinary expansion of a Sorangium cellulosum genome from an alkaline milieu.</title>
        <authorList>
            <person name="Han K."/>
            <person name="Li Z.F."/>
            <person name="Peng R."/>
            <person name="Zhu L.P."/>
            <person name="Zhou T."/>
            <person name="Wang L.G."/>
            <person name="Li S.G."/>
            <person name="Zhang X.B."/>
            <person name="Hu W."/>
            <person name="Wu Z.H."/>
            <person name="Qin N."/>
            <person name="Li Y.Z."/>
        </authorList>
    </citation>
    <scope>NUCLEOTIDE SEQUENCE [LARGE SCALE GENOMIC DNA]</scope>
    <source>
        <strain evidence="2 3">So0157-2</strain>
    </source>
</reference>
<evidence type="ECO:0000313" key="2">
    <source>
        <dbReference type="EMBL" id="AGP33874.1"/>
    </source>
</evidence>
<dbReference type="STRING" id="1254432.SCE1572_04815"/>
<dbReference type="EMBL" id="CP003969">
    <property type="protein sequence ID" value="AGP33874.1"/>
    <property type="molecule type" value="Genomic_DNA"/>
</dbReference>
<organism evidence="2 3">
    <name type="scientific">Sorangium cellulosum So0157-2</name>
    <dbReference type="NCBI Taxonomy" id="1254432"/>
    <lineage>
        <taxon>Bacteria</taxon>
        <taxon>Pseudomonadati</taxon>
        <taxon>Myxococcota</taxon>
        <taxon>Polyangia</taxon>
        <taxon>Polyangiales</taxon>
        <taxon>Polyangiaceae</taxon>
        <taxon>Sorangium</taxon>
    </lineage>
</organism>
<proteinExistence type="predicted"/>
<name>S4XMR4_SORCE</name>
<gene>
    <name evidence="2" type="ORF">SCE1572_04815</name>
</gene>
<evidence type="ECO:0000256" key="1">
    <source>
        <dbReference type="SAM" id="MobiDB-lite"/>
    </source>
</evidence>
<dbReference type="HOGENOM" id="CLU_2510949_0_0_7"/>
<dbReference type="AlphaFoldDB" id="S4XMR4"/>
<sequence length="85" mass="8638">MDGAAARAGRAAREGRGAAAPAAGARAVAVGSLGGPAGNSARSSARKLSDRRLRAATSRGIQLPKVREIIPLLTRKIRPLLSSEP</sequence>
<dbReference type="Proteomes" id="UP000014803">
    <property type="component" value="Chromosome"/>
</dbReference>
<dbReference type="KEGG" id="scu:SCE1572_04815"/>
<protein>
    <submittedName>
        <fullName evidence="2">Uncharacterized protein</fullName>
    </submittedName>
</protein>